<accession>A0ABT5MIM8</accession>
<evidence type="ECO:0000313" key="2">
    <source>
        <dbReference type="Proteomes" id="UP001528672"/>
    </source>
</evidence>
<dbReference type="InterPro" id="IPR052707">
    <property type="entry name" value="OsmC_Ohr_Peroxiredoxin"/>
</dbReference>
<organism evidence="1 2">
    <name type="scientific">Curvibacter microcysteis</name>
    <dbReference type="NCBI Taxonomy" id="3026419"/>
    <lineage>
        <taxon>Bacteria</taxon>
        <taxon>Pseudomonadati</taxon>
        <taxon>Pseudomonadota</taxon>
        <taxon>Betaproteobacteria</taxon>
        <taxon>Burkholderiales</taxon>
        <taxon>Comamonadaceae</taxon>
        <taxon>Curvibacter</taxon>
    </lineage>
</organism>
<dbReference type="InterPro" id="IPR003718">
    <property type="entry name" value="OsmC/Ohr_fam"/>
</dbReference>
<dbReference type="EMBL" id="JAQSIO010000003">
    <property type="protein sequence ID" value="MDD0814996.1"/>
    <property type="molecule type" value="Genomic_DNA"/>
</dbReference>
<proteinExistence type="predicted"/>
<comment type="caution">
    <text evidence="1">The sequence shown here is derived from an EMBL/GenBank/DDBJ whole genome shotgun (WGS) entry which is preliminary data.</text>
</comment>
<dbReference type="InterPro" id="IPR036102">
    <property type="entry name" value="OsmC/Ohrsf"/>
</dbReference>
<dbReference type="Pfam" id="PF02566">
    <property type="entry name" value="OsmC"/>
    <property type="match status" value="1"/>
</dbReference>
<sequence>MSQHLATVQWQHDGSPFTQRRYSRRHRWQFDGGLQVPASSSPDVVPLPYSDPSAVDPEEAFVAALASCHMLWFLDLASRAGWAISDYQDAAIGHMGPDAQGRTVLREVLLRPVLRLGPDAAQRPSQTELEAMHHRAHEACFLANSVRCTIRCEPRWAD</sequence>
<dbReference type="RefSeq" id="WP_273926659.1">
    <property type="nucleotide sequence ID" value="NZ_JAQSIO010000003.1"/>
</dbReference>
<dbReference type="PANTHER" id="PTHR42830">
    <property type="entry name" value="OSMOTICALLY INDUCIBLE FAMILY PROTEIN"/>
    <property type="match status" value="1"/>
</dbReference>
<protein>
    <submittedName>
        <fullName evidence="1">OsmC family protein</fullName>
    </submittedName>
</protein>
<reference evidence="1 2" key="1">
    <citation type="submission" date="2023-02" db="EMBL/GenBank/DDBJ databases">
        <title>Bacterial whole genome sequence for Curvibacter sp. HBC28.</title>
        <authorList>
            <person name="Le V."/>
            <person name="Ko S.-R."/>
            <person name="Ahn C.-Y."/>
            <person name="Oh H.-M."/>
        </authorList>
    </citation>
    <scope>NUCLEOTIDE SEQUENCE [LARGE SCALE GENOMIC DNA]</scope>
    <source>
        <strain evidence="1 2">HBC28</strain>
    </source>
</reference>
<dbReference type="Gene3D" id="3.30.300.20">
    <property type="match status" value="1"/>
</dbReference>
<gene>
    <name evidence="1" type="ORF">PSQ39_10175</name>
</gene>
<dbReference type="Proteomes" id="UP001528672">
    <property type="component" value="Unassembled WGS sequence"/>
</dbReference>
<name>A0ABT5MIM8_9BURK</name>
<keyword evidence="2" id="KW-1185">Reference proteome</keyword>
<evidence type="ECO:0000313" key="1">
    <source>
        <dbReference type="EMBL" id="MDD0814996.1"/>
    </source>
</evidence>
<dbReference type="InterPro" id="IPR015946">
    <property type="entry name" value="KH_dom-like_a/b"/>
</dbReference>
<dbReference type="SUPFAM" id="SSF82784">
    <property type="entry name" value="OsmC-like"/>
    <property type="match status" value="1"/>
</dbReference>
<dbReference type="PANTHER" id="PTHR42830:SF2">
    <property type="entry name" value="OSMC_OHR FAMILY PROTEIN"/>
    <property type="match status" value="1"/>
</dbReference>